<keyword evidence="4" id="KW-1185">Reference proteome</keyword>
<dbReference type="HOGENOM" id="CLU_062658_0_1_1"/>
<evidence type="ECO:0000313" key="3">
    <source>
        <dbReference type="EMBL" id="KIW47318.1"/>
    </source>
</evidence>
<dbReference type="STRING" id="215243.A0A0D2DW42"/>
<dbReference type="Pfam" id="PF00293">
    <property type="entry name" value="NUDIX"/>
    <property type="match status" value="1"/>
</dbReference>
<evidence type="ECO:0000313" key="4">
    <source>
        <dbReference type="Proteomes" id="UP000053342"/>
    </source>
</evidence>
<accession>A0A0D2DW42</accession>
<dbReference type="AlphaFoldDB" id="A0A0D2DW42"/>
<dbReference type="GO" id="GO:0019693">
    <property type="term" value="P:ribose phosphate metabolic process"/>
    <property type="evidence" value="ECO:0007669"/>
    <property type="project" value="TreeGrafter"/>
</dbReference>
<protein>
    <recommendedName>
        <fullName evidence="2">Nudix hydrolase domain-containing protein</fullName>
    </recommendedName>
</protein>
<dbReference type="GO" id="GO:0047631">
    <property type="term" value="F:ADP-ribose diphosphatase activity"/>
    <property type="evidence" value="ECO:0007669"/>
    <property type="project" value="TreeGrafter"/>
</dbReference>
<dbReference type="InterPro" id="IPR015797">
    <property type="entry name" value="NUDIX_hydrolase-like_dom_sf"/>
</dbReference>
<dbReference type="PROSITE" id="PS51462">
    <property type="entry name" value="NUDIX"/>
    <property type="match status" value="1"/>
</dbReference>
<name>A0A0D2DW42_9EURO</name>
<dbReference type="PANTHER" id="PTHR11839">
    <property type="entry name" value="UDP/ADP-SUGAR PYROPHOSPHATASE"/>
    <property type="match status" value="1"/>
</dbReference>
<dbReference type="PROSITE" id="PS00893">
    <property type="entry name" value="NUDIX_BOX"/>
    <property type="match status" value="1"/>
</dbReference>
<dbReference type="GO" id="GO:0005634">
    <property type="term" value="C:nucleus"/>
    <property type="evidence" value="ECO:0007669"/>
    <property type="project" value="TreeGrafter"/>
</dbReference>
<keyword evidence="1" id="KW-0378">Hydrolase</keyword>
<gene>
    <name evidence="3" type="ORF">PV06_00028</name>
</gene>
<reference evidence="3 4" key="1">
    <citation type="submission" date="2015-01" db="EMBL/GenBank/DDBJ databases">
        <title>The Genome Sequence of Exophiala oligosperma CBS72588.</title>
        <authorList>
            <consortium name="The Broad Institute Genomics Platform"/>
            <person name="Cuomo C."/>
            <person name="de Hoog S."/>
            <person name="Gorbushina A."/>
            <person name="Stielow B."/>
            <person name="Teixiera M."/>
            <person name="Abouelleil A."/>
            <person name="Chapman S.B."/>
            <person name="Priest M."/>
            <person name="Young S.K."/>
            <person name="Wortman J."/>
            <person name="Nusbaum C."/>
            <person name="Birren B."/>
        </authorList>
    </citation>
    <scope>NUCLEOTIDE SEQUENCE [LARGE SCALE GENOMIC DNA]</scope>
    <source>
        <strain evidence="3 4">CBS 72588</strain>
    </source>
</reference>
<dbReference type="FunFam" id="3.90.79.10:FF:000016">
    <property type="entry name" value="ADP-sugar pyrophosphatase isoform X1"/>
    <property type="match status" value="1"/>
</dbReference>
<dbReference type="InterPro" id="IPR000086">
    <property type="entry name" value="NUDIX_hydrolase_dom"/>
</dbReference>
<dbReference type="CDD" id="cd18888">
    <property type="entry name" value="NUDIX_ADPRase_Nudt5"/>
    <property type="match status" value="1"/>
</dbReference>
<dbReference type="Proteomes" id="UP000053342">
    <property type="component" value="Unassembled WGS sequence"/>
</dbReference>
<dbReference type="GO" id="GO:0006753">
    <property type="term" value="P:nucleoside phosphate metabolic process"/>
    <property type="evidence" value="ECO:0007669"/>
    <property type="project" value="TreeGrafter"/>
</dbReference>
<dbReference type="GO" id="GO:0005829">
    <property type="term" value="C:cytosol"/>
    <property type="evidence" value="ECO:0007669"/>
    <property type="project" value="TreeGrafter"/>
</dbReference>
<organism evidence="3 4">
    <name type="scientific">Exophiala oligosperma</name>
    <dbReference type="NCBI Taxonomy" id="215243"/>
    <lineage>
        <taxon>Eukaryota</taxon>
        <taxon>Fungi</taxon>
        <taxon>Dikarya</taxon>
        <taxon>Ascomycota</taxon>
        <taxon>Pezizomycotina</taxon>
        <taxon>Eurotiomycetes</taxon>
        <taxon>Chaetothyriomycetidae</taxon>
        <taxon>Chaetothyriales</taxon>
        <taxon>Herpotrichiellaceae</taxon>
        <taxon>Exophiala</taxon>
    </lineage>
</organism>
<dbReference type="VEuPathDB" id="FungiDB:PV06_00028"/>
<dbReference type="PANTHER" id="PTHR11839:SF1">
    <property type="entry name" value="ADP-SUGAR PYROPHOSPHATASE"/>
    <property type="match status" value="1"/>
</dbReference>
<proteinExistence type="predicted"/>
<feature type="domain" description="Nudix hydrolase" evidence="2">
    <location>
        <begin position="79"/>
        <end position="227"/>
    </location>
</feature>
<dbReference type="RefSeq" id="XP_016267534.1">
    <property type="nucleotide sequence ID" value="XM_016400481.1"/>
</dbReference>
<dbReference type="EMBL" id="KN847332">
    <property type="protein sequence ID" value="KIW47318.1"/>
    <property type="molecule type" value="Genomic_DNA"/>
</dbReference>
<sequence length="249" mass="27634">MTLALLRVSRRHKLSPCFFALSKMAASTYSPQAAKVTSVEAMPEGESKWITLKKITYRDPAGKQRLWESAERLTRPENSEVDAVGVVAVLNDPKSSKGPSLLLQKQFRPAVNKVAIEVPSGLIDEGEDPKTTAIRELKEETGYIGTIPQDAKAAEGFLMFNDPGFCNTNTKMVVVEVDMSDPRNQEGNLEPELEEGEYIETFSLPLDNMWNELGELEKQGYAIDARVGTLAQGMEMARNWKEVLNRSPA</sequence>
<dbReference type="OrthoDB" id="10249920at2759"/>
<dbReference type="GeneID" id="27352102"/>
<evidence type="ECO:0000256" key="1">
    <source>
        <dbReference type="ARBA" id="ARBA00022801"/>
    </source>
</evidence>
<dbReference type="SUPFAM" id="SSF55811">
    <property type="entry name" value="Nudix"/>
    <property type="match status" value="1"/>
</dbReference>
<evidence type="ECO:0000259" key="2">
    <source>
        <dbReference type="PROSITE" id="PS51462"/>
    </source>
</evidence>
<dbReference type="Gene3D" id="3.90.79.10">
    <property type="entry name" value="Nucleoside Triphosphate Pyrophosphohydrolase"/>
    <property type="match status" value="1"/>
</dbReference>
<dbReference type="InterPro" id="IPR020084">
    <property type="entry name" value="NUDIX_hydrolase_CS"/>
</dbReference>